<evidence type="ECO:0000313" key="9">
    <source>
        <dbReference type="Proteomes" id="UP001501747"/>
    </source>
</evidence>
<evidence type="ECO:0000256" key="5">
    <source>
        <dbReference type="PROSITE-ProRule" id="PRU01091"/>
    </source>
</evidence>
<dbReference type="InterPro" id="IPR016032">
    <property type="entry name" value="Sig_transdc_resp-reg_C-effctor"/>
</dbReference>
<name>A0ABP7S5N1_9PSEU</name>
<evidence type="ECO:0000256" key="2">
    <source>
        <dbReference type="ARBA" id="ARBA00023015"/>
    </source>
</evidence>
<keyword evidence="2" id="KW-0805">Transcription regulation</keyword>
<dbReference type="InterPro" id="IPR051677">
    <property type="entry name" value="AfsR-DnrI-RedD_regulator"/>
</dbReference>
<dbReference type="RefSeq" id="WP_344875137.1">
    <property type="nucleotide sequence ID" value="NZ_BAABAL010000009.1"/>
</dbReference>
<accession>A0ABP7S5N1</accession>
<evidence type="ECO:0000259" key="7">
    <source>
        <dbReference type="PROSITE" id="PS51755"/>
    </source>
</evidence>
<sequence length="197" mass="21659">MSGGIEFRILGPFDITRGGEPVRVAATKHRVLLARLLADANQVVPVARLVECLWDNDPPATARAVVHTYVSRLRHALGSAELIETLPNGYRAVVREDQLDLLRFRSLVRLSRQAGDPVAESALLREASDLWRGPALATVPSDALLTEAARLDTEEVAAADRLVPQLRAMVARRPFSERPLGRSSRSSASRTPRTWRG</sequence>
<dbReference type="PANTHER" id="PTHR35807:SF1">
    <property type="entry name" value="TRANSCRIPTIONAL REGULATOR REDD"/>
    <property type="match status" value="1"/>
</dbReference>
<feature type="region of interest" description="Disordered" evidence="6">
    <location>
        <begin position="177"/>
        <end position="197"/>
    </location>
</feature>
<dbReference type="EMBL" id="BAABAL010000009">
    <property type="protein sequence ID" value="GAA4006689.1"/>
    <property type="molecule type" value="Genomic_DNA"/>
</dbReference>
<dbReference type="Gene3D" id="1.10.10.10">
    <property type="entry name" value="Winged helix-like DNA-binding domain superfamily/Winged helix DNA-binding domain"/>
    <property type="match status" value="1"/>
</dbReference>
<keyword evidence="9" id="KW-1185">Reference proteome</keyword>
<gene>
    <name evidence="8" type="ORF">GCM10022247_30530</name>
</gene>
<evidence type="ECO:0000313" key="8">
    <source>
        <dbReference type="EMBL" id="GAA4006689.1"/>
    </source>
</evidence>
<comment type="similarity">
    <text evidence="1">Belongs to the AfsR/DnrI/RedD regulatory family.</text>
</comment>
<protein>
    <recommendedName>
        <fullName evidence="7">OmpR/PhoB-type domain-containing protein</fullName>
    </recommendedName>
</protein>
<keyword evidence="3 5" id="KW-0238">DNA-binding</keyword>
<feature type="DNA-binding region" description="OmpR/PhoB-type" evidence="5">
    <location>
        <begin position="1"/>
        <end position="94"/>
    </location>
</feature>
<evidence type="ECO:0000256" key="3">
    <source>
        <dbReference type="ARBA" id="ARBA00023125"/>
    </source>
</evidence>
<dbReference type="Gene3D" id="1.25.40.10">
    <property type="entry name" value="Tetratricopeptide repeat domain"/>
    <property type="match status" value="1"/>
</dbReference>
<organism evidence="8 9">
    <name type="scientific">Allokutzneria multivorans</name>
    <dbReference type="NCBI Taxonomy" id="1142134"/>
    <lineage>
        <taxon>Bacteria</taxon>
        <taxon>Bacillati</taxon>
        <taxon>Actinomycetota</taxon>
        <taxon>Actinomycetes</taxon>
        <taxon>Pseudonocardiales</taxon>
        <taxon>Pseudonocardiaceae</taxon>
        <taxon>Allokutzneria</taxon>
    </lineage>
</organism>
<feature type="compositionally biased region" description="Low complexity" evidence="6">
    <location>
        <begin position="182"/>
        <end position="197"/>
    </location>
</feature>
<dbReference type="SMART" id="SM01043">
    <property type="entry name" value="BTAD"/>
    <property type="match status" value="1"/>
</dbReference>
<dbReference type="InterPro" id="IPR011990">
    <property type="entry name" value="TPR-like_helical_dom_sf"/>
</dbReference>
<dbReference type="InterPro" id="IPR036388">
    <property type="entry name" value="WH-like_DNA-bd_sf"/>
</dbReference>
<dbReference type="SUPFAM" id="SSF46894">
    <property type="entry name" value="C-terminal effector domain of the bipartite response regulators"/>
    <property type="match status" value="1"/>
</dbReference>
<dbReference type="InterPro" id="IPR005158">
    <property type="entry name" value="BTAD"/>
</dbReference>
<dbReference type="SMART" id="SM00862">
    <property type="entry name" value="Trans_reg_C"/>
    <property type="match status" value="1"/>
</dbReference>
<keyword evidence="4" id="KW-0804">Transcription</keyword>
<feature type="domain" description="OmpR/PhoB-type" evidence="7">
    <location>
        <begin position="1"/>
        <end position="94"/>
    </location>
</feature>
<evidence type="ECO:0000256" key="4">
    <source>
        <dbReference type="ARBA" id="ARBA00023163"/>
    </source>
</evidence>
<comment type="caution">
    <text evidence="8">The sequence shown here is derived from an EMBL/GenBank/DDBJ whole genome shotgun (WGS) entry which is preliminary data.</text>
</comment>
<evidence type="ECO:0000256" key="1">
    <source>
        <dbReference type="ARBA" id="ARBA00005820"/>
    </source>
</evidence>
<dbReference type="PROSITE" id="PS51755">
    <property type="entry name" value="OMPR_PHOB"/>
    <property type="match status" value="1"/>
</dbReference>
<dbReference type="Pfam" id="PF03704">
    <property type="entry name" value="BTAD"/>
    <property type="match status" value="1"/>
</dbReference>
<dbReference type="InterPro" id="IPR001867">
    <property type="entry name" value="OmpR/PhoB-type_DNA-bd"/>
</dbReference>
<dbReference type="PANTHER" id="PTHR35807">
    <property type="entry name" value="TRANSCRIPTIONAL REGULATOR REDD-RELATED"/>
    <property type="match status" value="1"/>
</dbReference>
<evidence type="ECO:0000256" key="6">
    <source>
        <dbReference type="SAM" id="MobiDB-lite"/>
    </source>
</evidence>
<dbReference type="Pfam" id="PF00486">
    <property type="entry name" value="Trans_reg_C"/>
    <property type="match status" value="1"/>
</dbReference>
<dbReference type="Proteomes" id="UP001501747">
    <property type="component" value="Unassembled WGS sequence"/>
</dbReference>
<reference evidence="9" key="1">
    <citation type="journal article" date="2019" name="Int. J. Syst. Evol. Microbiol.">
        <title>The Global Catalogue of Microorganisms (GCM) 10K type strain sequencing project: providing services to taxonomists for standard genome sequencing and annotation.</title>
        <authorList>
            <consortium name="The Broad Institute Genomics Platform"/>
            <consortium name="The Broad Institute Genome Sequencing Center for Infectious Disease"/>
            <person name="Wu L."/>
            <person name="Ma J."/>
        </authorList>
    </citation>
    <scope>NUCLEOTIDE SEQUENCE [LARGE SCALE GENOMIC DNA]</scope>
    <source>
        <strain evidence="9">JCM 17342</strain>
    </source>
</reference>
<proteinExistence type="inferred from homology"/>